<accession>A0A7J6L750</accession>
<dbReference type="AlphaFoldDB" id="A0A7J6L750"/>
<keyword evidence="3" id="KW-1185">Reference proteome</keyword>
<reference evidence="2 3" key="1">
    <citation type="submission" date="2020-04" db="EMBL/GenBank/DDBJ databases">
        <title>Perkinsus chesapeaki whole genome sequence.</title>
        <authorList>
            <person name="Bogema D.R."/>
        </authorList>
    </citation>
    <scope>NUCLEOTIDE SEQUENCE [LARGE SCALE GENOMIC DNA]</scope>
    <source>
        <strain evidence="2">ATCC PRA-425</strain>
    </source>
</reference>
<organism evidence="2 3">
    <name type="scientific">Perkinsus chesapeaki</name>
    <name type="common">Clam parasite</name>
    <name type="synonym">Perkinsus andrewsi</name>
    <dbReference type="NCBI Taxonomy" id="330153"/>
    <lineage>
        <taxon>Eukaryota</taxon>
        <taxon>Sar</taxon>
        <taxon>Alveolata</taxon>
        <taxon>Perkinsozoa</taxon>
        <taxon>Perkinsea</taxon>
        <taxon>Perkinsida</taxon>
        <taxon>Perkinsidae</taxon>
        <taxon>Perkinsus</taxon>
    </lineage>
</organism>
<feature type="region of interest" description="Disordered" evidence="1">
    <location>
        <begin position="506"/>
        <end position="569"/>
    </location>
</feature>
<proteinExistence type="predicted"/>
<evidence type="ECO:0000256" key="1">
    <source>
        <dbReference type="SAM" id="MobiDB-lite"/>
    </source>
</evidence>
<evidence type="ECO:0000313" key="2">
    <source>
        <dbReference type="EMBL" id="KAF4654993.1"/>
    </source>
</evidence>
<sequence>MSSTRESSAAMNDHNDRVSQGTQFVMEAATAEQEAMIRDRANQLQRAITYYVQASNRLSEALAVLPLHHPDCDAIRAHKSEIDTRANYLRDTLDSGVDTAGIPLEQQIHAVSLTMTSTGAPAAHRDVGKGAAMGGAAALGGLGGLLLLGPIGLVAGAAGAAYATTRNDKIGNAARTVGSATSNVTNEAVEKGAELGSEYGVTQKVKGAADAVTSKAREFDQTYDVSGKVNSGVQAVGNKMSEINQQYQISEKVGSSLSRGMSAVNSWISGHQGASNQQPVLRVSWHEGAGALPAAGSVQNAASVGQGITTTTSAPEVRSDFQSVPPRRQPSAGRAPQQPQSQQAEANLLSGGESLRHAFGGGSGPSLGHEQNDGPVVGDVDFFGVGGAMLERDGVEFQGLTAEDEMLVSYQRDLVNYWIQLSTSDRSVCFTSSGASQAAKRRKLSQPGWRETTKDSGEPLWKQLVAEVGSPDYFPLELQTDTLATFRSKEANARRKNRKSLLKRLEQATGEADDDDAGESDDDGDEAIDEYAEVTDNESFGGDDYEITGEFEDEGARGGDEDDDEGGAC</sequence>
<feature type="region of interest" description="Disordered" evidence="1">
    <location>
        <begin position="311"/>
        <end position="375"/>
    </location>
</feature>
<feature type="compositionally biased region" description="Acidic residues" evidence="1">
    <location>
        <begin position="560"/>
        <end position="569"/>
    </location>
</feature>
<dbReference type="InterPro" id="IPR036181">
    <property type="entry name" value="MIT_dom_sf"/>
</dbReference>
<feature type="compositionally biased region" description="Low complexity" evidence="1">
    <location>
        <begin position="325"/>
        <end position="344"/>
    </location>
</feature>
<feature type="compositionally biased region" description="Polar residues" evidence="1">
    <location>
        <begin position="1"/>
        <end position="10"/>
    </location>
</feature>
<dbReference type="Proteomes" id="UP000591131">
    <property type="component" value="Unassembled WGS sequence"/>
</dbReference>
<evidence type="ECO:0000313" key="3">
    <source>
        <dbReference type="Proteomes" id="UP000591131"/>
    </source>
</evidence>
<protein>
    <submittedName>
        <fullName evidence="2">Uncharacterized protein</fullName>
    </submittedName>
</protein>
<feature type="region of interest" description="Disordered" evidence="1">
    <location>
        <begin position="1"/>
        <end position="21"/>
    </location>
</feature>
<comment type="caution">
    <text evidence="2">The sequence shown here is derived from an EMBL/GenBank/DDBJ whole genome shotgun (WGS) entry which is preliminary data.</text>
</comment>
<dbReference type="SUPFAM" id="SSF116846">
    <property type="entry name" value="MIT domain"/>
    <property type="match status" value="1"/>
</dbReference>
<feature type="compositionally biased region" description="Acidic residues" evidence="1">
    <location>
        <begin position="511"/>
        <end position="553"/>
    </location>
</feature>
<dbReference type="OrthoDB" id="444969at2759"/>
<gene>
    <name evidence="2" type="ORF">FOL47_009642</name>
</gene>
<dbReference type="EMBL" id="JAAPAO010000688">
    <property type="protein sequence ID" value="KAF4654993.1"/>
    <property type="molecule type" value="Genomic_DNA"/>
</dbReference>
<name>A0A7J6L750_PERCH</name>